<sequence>MDGQTHDVGRWDMIIAFPPCTKTSNAGARHLYRGGKLNIKRYYEGLCGKALFLAILAADCEKVVIENPTPSKVFEYPEPTQAIQPYQYGHPFSKKNLLWERGVQPLEPTNIVEPTATWCPSGSYSHKHGEQHKGMFTTDRAKNRAKTFPGIAKAMAEQWGGDAIGGMT</sequence>
<dbReference type="GO" id="GO:0032259">
    <property type="term" value="P:methylation"/>
    <property type="evidence" value="ECO:0007669"/>
    <property type="project" value="UniProtKB-KW"/>
</dbReference>
<evidence type="ECO:0000313" key="1">
    <source>
        <dbReference type="EMBL" id="DAG01778.1"/>
    </source>
</evidence>
<name>A0A8S5V4U5_9CAUD</name>
<protein>
    <submittedName>
        <fullName evidence="1">DNA methyltransferase</fullName>
    </submittedName>
</protein>
<reference evidence="1" key="1">
    <citation type="journal article" date="2021" name="Proc. Natl. Acad. Sci. U.S.A.">
        <title>A Catalog of Tens of Thousands of Viruses from Human Metagenomes Reveals Hidden Associations with Chronic Diseases.</title>
        <authorList>
            <person name="Tisza M.J."/>
            <person name="Buck C.B."/>
        </authorList>
    </citation>
    <scope>NUCLEOTIDE SEQUENCE</scope>
    <source>
        <strain evidence="1">Ctjsp22</strain>
    </source>
</reference>
<keyword evidence="1" id="KW-0808">Transferase</keyword>
<accession>A0A8S5V4U5</accession>
<dbReference type="GO" id="GO:0008168">
    <property type="term" value="F:methyltransferase activity"/>
    <property type="evidence" value="ECO:0007669"/>
    <property type="project" value="UniProtKB-KW"/>
</dbReference>
<dbReference type="EMBL" id="BK016198">
    <property type="protein sequence ID" value="DAG01778.1"/>
    <property type="molecule type" value="Genomic_DNA"/>
</dbReference>
<keyword evidence="1" id="KW-0489">Methyltransferase</keyword>
<proteinExistence type="predicted"/>
<organism evidence="1">
    <name type="scientific">Siphoviridae sp. ctjsp22</name>
    <dbReference type="NCBI Taxonomy" id="2825636"/>
    <lineage>
        <taxon>Viruses</taxon>
        <taxon>Duplodnaviria</taxon>
        <taxon>Heunggongvirae</taxon>
        <taxon>Uroviricota</taxon>
        <taxon>Caudoviricetes</taxon>
    </lineage>
</organism>